<dbReference type="AlphaFoldDB" id="A0A8B6G346"/>
<feature type="non-terminal residue" evidence="1">
    <location>
        <position position="106"/>
    </location>
</feature>
<accession>A0A8B6G346</accession>
<proteinExistence type="predicted"/>
<comment type="caution">
    <text evidence="1">The sequence shown here is derived from an EMBL/GenBank/DDBJ whole genome shotgun (WGS) entry which is preliminary data.</text>
</comment>
<gene>
    <name evidence="1" type="ORF">MGAL_10B014551</name>
</gene>
<sequence>YLKIIKAQYGNIPCRPSNYQYHGHQTCGPADAKILAHTKQYCDYQNKCYGYANGMLMAKSYLFYHSCGHAKASFYVKYACKARRSFCSSFCTCKKTYGDSYCKSKY</sequence>
<name>A0A8B6G346_MYTGA</name>
<keyword evidence="2" id="KW-1185">Reference proteome</keyword>
<dbReference type="Proteomes" id="UP000596742">
    <property type="component" value="Unassembled WGS sequence"/>
</dbReference>
<protein>
    <submittedName>
        <fullName evidence="1">Uncharacterized protein</fullName>
    </submittedName>
</protein>
<organism evidence="1 2">
    <name type="scientific">Mytilus galloprovincialis</name>
    <name type="common">Mediterranean mussel</name>
    <dbReference type="NCBI Taxonomy" id="29158"/>
    <lineage>
        <taxon>Eukaryota</taxon>
        <taxon>Metazoa</taxon>
        <taxon>Spiralia</taxon>
        <taxon>Lophotrochozoa</taxon>
        <taxon>Mollusca</taxon>
        <taxon>Bivalvia</taxon>
        <taxon>Autobranchia</taxon>
        <taxon>Pteriomorphia</taxon>
        <taxon>Mytilida</taxon>
        <taxon>Mytiloidea</taxon>
        <taxon>Mytilidae</taxon>
        <taxon>Mytilinae</taxon>
        <taxon>Mytilus</taxon>
    </lineage>
</organism>
<dbReference type="EMBL" id="UYJE01007796">
    <property type="protein sequence ID" value="VDI57999.1"/>
    <property type="molecule type" value="Genomic_DNA"/>
</dbReference>
<evidence type="ECO:0000313" key="1">
    <source>
        <dbReference type="EMBL" id="VDI57999.1"/>
    </source>
</evidence>
<reference evidence="1" key="1">
    <citation type="submission" date="2018-11" db="EMBL/GenBank/DDBJ databases">
        <authorList>
            <person name="Alioto T."/>
            <person name="Alioto T."/>
        </authorList>
    </citation>
    <scope>NUCLEOTIDE SEQUENCE</scope>
</reference>
<evidence type="ECO:0000313" key="2">
    <source>
        <dbReference type="Proteomes" id="UP000596742"/>
    </source>
</evidence>